<evidence type="ECO:0000259" key="6">
    <source>
        <dbReference type="Pfam" id="PF01029"/>
    </source>
</evidence>
<sequence length="146" mass="15701">VGSRRDERHGGRVAALQLLYQREVGGVVGADLDAALERYWEEHPAPASRRAFAASLLRGTIADLERVDPLIQAAAENWRLSRMAVVDRVVLRLGVYELLVGDAPPAVVIDEAIELAKAFSGEQSASFVNGVLDGVKCALDNDPEGP</sequence>
<dbReference type="InterPro" id="IPR035926">
    <property type="entry name" value="NusB-like_sf"/>
</dbReference>
<dbReference type="InterPro" id="IPR011605">
    <property type="entry name" value="NusB_fam"/>
</dbReference>
<reference evidence="7" key="1">
    <citation type="submission" date="2018-05" db="EMBL/GenBank/DDBJ databases">
        <authorList>
            <person name="Lanie J.A."/>
            <person name="Ng W.-L."/>
            <person name="Kazmierczak K.M."/>
            <person name="Andrzejewski T.M."/>
            <person name="Davidsen T.M."/>
            <person name="Wayne K.J."/>
            <person name="Tettelin H."/>
            <person name="Glass J.I."/>
            <person name="Rusch D."/>
            <person name="Podicherti R."/>
            <person name="Tsui H.-C.T."/>
            <person name="Winkler M.E."/>
        </authorList>
    </citation>
    <scope>NUCLEOTIDE SEQUENCE</scope>
</reference>
<evidence type="ECO:0000256" key="3">
    <source>
        <dbReference type="ARBA" id="ARBA00022884"/>
    </source>
</evidence>
<dbReference type="SUPFAM" id="SSF48013">
    <property type="entry name" value="NusB-like"/>
    <property type="match status" value="1"/>
</dbReference>
<comment type="similarity">
    <text evidence="1">Belongs to the NusB family.</text>
</comment>
<dbReference type="PANTHER" id="PTHR11078">
    <property type="entry name" value="N UTILIZATION SUBSTANCE PROTEIN B-RELATED"/>
    <property type="match status" value="1"/>
</dbReference>
<dbReference type="GO" id="GO:0005829">
    <property type="term" value="C:cytosol"/>
    <property type="evidence" value="ECO:0007669"/>
    <property type="project" value="TreeGrafter"/>
</dbReference>
<dbReference type="GO" id="GO:0031564">
    <property type="term" value="P:transcription antitermination"/>
    <property type="evidence" value="ECO:0007669"/>
    <property type="project" value="UniProtKB-KW"/>
</dbReference>
<feature type="non-terminal residue" evidence="7">
    <location>
        <position position="1"/>
    </location>
</feature>
<name>A0A381T905_9ZZZZ</name>
<dbReference type="Gene3D" id="1.10.940.10">
    <property type="entry name" value="NusB-like"/>
    <property type="match status" value="1"/>
</dbReference>
<protein>
    <recommendedName>
        <fullName evidence="6">NusB/RsmB/TIM44 domain-containing protein</fullName>
    </recommendedName>
</protein>
<dbReference type="PANTHER" id="PTHR11078:SF3">
    <property type="entry name" value="ANTITERMINATION NUSB DOMAIN-CONTAINING PROTEIN"/>
    <property type="match status" value="1"/>
</dbReference>
<feature type="domain" description="NusB/RsmB/TIM44" evidence="6">
    <location>
        <begin position="12"/>
        <end position="135"/>
    </location>
</feature>
<keyword evidence="5" id="KW-0804">Transcription</keyword>
<dbReference type="GO" id="GO:0003723">
    <property type="term" value="F:RNA binding"/>
    <property type="evidence" value="ECO:0007669"/>
    <property type="project" value="UniProtKB-KW"/>
</dbReference>
<keyword evidence="4" id="KW-0805">Transcription regulation</keyword>
<evidence type="ECO:0000313" key="7">
    <source>
        <dbReference type="EMBL" id="SVA12660.1"/>
    </source>
</evidence>
<evidence type="ECO:0000256" key="5">
    <source>
        <dbReference type="ARBA" id="ARBA00023163"/>
    </source>
</evidence>
<keyword evidence="3" id="KW-0694">RNA-binding</keyword>
<evidence type="ECO:0000256" key="2">
    <source>
        <dbReference type="ARBA" id="ARBA00022814"/>
    </source>
</evidence>
<evidence type="ECO:0000256" key="1">
    <source>
        <dbReference type="ARBA" id="ARBA00005952"/>
    </source>
</evidence>
<dbReference type="EMBL" id="UINC01004214">
    <property type="protein sequence ID" value="SVA12660.1"/>
    <property type="molecule type" value="Genomic_DNA"/>
</dbReference>
<dbReference type="Pfam" id="PF01029">
    <property type="entry name" value="NusB"/>
    <property type="match status" value="1"/>
</dbReference>
<gene>
    <name evidence="7" type="ORF">METZ01_LOCUS65514</name>
</gene>
<keyword evidence="2" id="KW-0889">Transcription antitermination</keyword>
<evidence type="ECO:0000256" key="4">
    <source>
        <dbReference type="ARBA" id="ARBA00023015"/>
    </source>
</evidence>
<organism evidence="7">
    <name type="scientific">marine metagenome</name>
    <dbReference type="NCBI Taxonomy" id="408172"/>
    <lineage>
        <taxon>unclassified sequences</taxon>
        <taxon>metagenomes</taxon>
        <taxon>ecological metagenomes</taxon>
    </lineage>
</organism>
<dbReference type="AlphaFoldDB" id="A0A381T905"/>
<dbReference type="InterPro" id="IPR006027">
    <property type="entry name" value="NusB_RsmB_TIM44"/>
</dbReference>
<accession>A0A381T905</accession>
<dbReference type="HAMAP" id="MF_00073">
    <property type="entry name" value="NusB"/>
    <property type="match status" value="1"/>
</dbReference>
<dbReference type="NCBIfam" id="TIGR01951">
    <property type="entry name" value="nusB"/>
    <property type="match status" value="1"/>
</dbReference>
<dbReference type="GO" id="GO:0006353">
    <property type="term" value="P:DNA-templated transcription termination"/>
    <property type="evidence" value="ECO:0007669"/>
    <property type="project" value="InterPro"/>
</dbReference>
<proteinExistence type="inferred from homology"/>